<name>A0ABV9I696_9DEIO</name>
<keyword evidence="2" id="KW-0032">Aminotransferase</keyword>
<dbReference type="Gene3D" id="3.30.470.10">
    <property type="match status" value="1"/>
</dbReference>
<dbReference type="InterPro" id="IPR043131">
    <property type="entry name" value="BCAT-like_N"/>
</dbReference>
<dbReference type="InterPro" id="IPR001544">
    <property type="entry name" value="Aminotrans_IV"/>
</dbReference>
<reference evidence="3" key="1">
    <citation type="journal article" date="2019" name="Int. J. Syst. Evol. Microbiol.">
        <title>The Global Catalogue of Microorganisms (GCM) 10K type strain sequencing project: providing services to taxonomists for standard genome sequencing and annotation.</title>
        <authorList>
            <consortium name="The Broad Institute Genomics Platform"/>
            <consortium name="The Broad Institute Genome Sequencing Center for Infectious Disease"/>
            <person name="Wu L."/>
            <person name="Ma J."/>
        </authorList>
    </citation>
    <scope>NUCLEOTIDE SEQUENCE [LARGE SCALE GENOMIC DNA]</scope>
    <source>
        <strain evidence="3">CCUG 55995</strain>
    </source>
</reference>
<dbReference type="InterPro" id="IPR036038">
    <property type="entry name" value="Aminotransferase-like"/>
</dbReference>
<dbReference type="RefSeq" id="WP_380060627.1">
    <property type="nucleotide sequence ID" value="NZ_JBHSEI010000001.1"/>
</dbReference>
<gene>
    <name evidence="2" type="ORF">ACFO0D_04590</name>
</gene>
<dbReference type="SUPFAM" id="SSF56752">
    <property type="entry name" value="D-aminoacid aminotransferase-like PLP-dependent enzymes"/>
    <property type="match status" value="1"/>
</dbReference>
<evidence type="ECO:0000313" key="2">
    <source>
        <dbReference type="EMBL" id="MFC4637617.1"/>
    </source>
</evidence>
<dbReference type="InterPro" id="IPR050571">
    <property type="entry name" value="Class-IV_PLP-Dep_Aminotrnsfr"/>
</dbReference>
<dbReference type="Gene3D" id="3.20.10.10">
    <property type="entry name" value="D-amino Acid Aminotransferase, subunit A, domain 2"/>
    <property type="match status" value="1"/>
</dbReference>
<evidence type="ECO:0000313" key="3">
    <source>
        <dbReference type="Proteomes" id="UP001595952"/>
    </source>
</evidence>
<dbReference type="Proteomes" id="UP001595952">
    <property type="component" value="Unassembled WGS sequence"/>
</dbReference>
<protein>
    <submittedName>
        <fullName evidence="2">Aminotransferase class IV</fullName>
    </submittedName>
</protein>
<comment type="similarity">
    <text evidence="1">Belongs to the class-IV pyridoxal-phosphate-dependent aminotransferase family.</text>
</comment>
<keyword evidence="3" id="KW-1185">Reference proteome</keyword>
<accession>A0ABV9I696</accession>
<dbReference type="Pfam" id="PF01063">
    <property type="entry name" value="Aminotran_4"/>
    <property type="match status" value="1"/>
</dbReference>
<dbReference type="InterPro" id="IPR043132">
    <property type="entry name" value="BCAT-like_C"/>
</dbReference>
<organism evidence="2 3">
    <name type="scientific">Deinococcus hohokamensis</name>
    <dbReference type="NCBI Taxonomy" id="309883"/>
    <lineage>
        <taxon>Bacteria</taxon>
        <taxon>Thermotogati</taxon>
        <taxon>Deinococcota</taxon>
        <taxon>Deinococci</taxon>
        <taxon>Deinococcales</taxon>
        <taxon>Deinococcaceae</taxon>
        <taxon>Deinococcus</taxon>
    </lineage>
</organism>
<comment type="caution">
    <text evidence="2">The sequence shown here is derived from an EMBL/GenBank/DDBJ whole genome shotgun (WGS) entry which is preliminary data.</text>
</comment>
<keyword evidence="2" id="KW-0808">Transferase</keyword>
<dbReference type="EMBL" id="JBHSEI010000001">
    <property type="protein sequence ID" value="MFC4637617.1"/>
    <property type="molecule type" value="Genomic_DNA"/>
</dbReference>
<evidence type="ECO:0000256" key="1">
    <source>
        <dbReference type="ARBA" id="ARBA00009320"/>
    </source>
</evidence>
<proteinExistence type="inferred from homology"/>
<sequence length="233" mass="24631">MKLLPPTLDDPAWLHGESVFTTLRTFRGQALHWPAHRRRLQDSCAAVGLPAPDPELPPLAAFPWGLARVTVTRGGTFLSQRPLSPGPLPGQGVRVALTGIQVHPQLAAHKTGNYLPFRLAAREAGDAFEGWLQDAAGHLVDGSRTSPLLDLGGELVVPAGGLPGITRALYLAGKAWSTRPVHVSELPGLRAAWICGSGVGIVPVSGLELPAGPLTLTVRWPAVSDPALRWPAD</sequence>
<dbReference type="PANTHER" id="PTHR42743">
    <property type="entry name" value="AMINO-ACID AMINOTRANSFERASE"/>
    <property type="match status" value="1"/>
</dbReference>
<dbReference type="GO" id="GO:0008483">
    <property type="term" value="F:transaminase activity"/>
    <property type="evidence" value="ECO:0007669"/>
    <property type="project" value="UniProtKB-KW"/>
</dbReference>
<dbReference type="PANTHER" id="PTHR42743:SF4">
    <property type="entry name" value="BRANCHED-CHAIN-AMINO-ACID AMINOTRANSFERASE-RELATED"/>
    <property type="match status" value="1"/>
</dbReference>